<dbReference type="Proteomes" id="UP001056120">
    <property type="component" value="Linkage Group LG11"/>
</dbReference>
<evidence type="ECO:0000313" key="1">
    <source>
        <dbReference type="EMBL" id="KAI3798250.1"/>
    </source>
</evidence>
<accession>A0ACB9HSM4</accession>
<comment type="caution">
    <text evidence="1">The sequence shown here is derived from an EMBL/GenBank/DDBJ whole genome shotgun (WGS) entry which is preliminary data.</text>
</comment>
<organism evidence="1 2">
    <name type="scientific">Smallanthus sonchifolius</name>
    <dbReference type="NCBI Taxonomy" id="185202"/>
    <lineage>
        <taxon>Eukaryota</taxon>
        <taxon>Viridiplantae</taxon>
        <taxon>Streptophyta</taxon>
        <taxon>Embryophyta</taxon>
        <taxon>Tracheophyta</taxon>
        <taxon>Spermatophyta</taxon>
        <taxon>Magnoliopsida</taxon>
        <taxon>eudicotyledons</taxon>
        <taxon>Gunneridae</taxon>
        <taxon>Pentapetalae</taxon>
        <taxon>asterids</taxon>
        <taxon>campanulids</taxon>
        <taxon>Asterales</taxon>
        <taxon>Asteraceae</taxon>
        <taxon>Asteroideae</taxon>
        <taxon>Heliantheae alliance</taxon>
        <taxon>Millerieae</taxon>
        <taxon>Smallanthus</taxon>
    </lineage>
</organism>
<reference evidence="1 2" key="2">
    <citation type="journal article" date="2022" name="Mol. Ecol. Resour.">
        <title>The genomes of chicory, endive, great burdock and yacon provide insights into Asteraceae paleo-polyploidization history and plant inulin production.</title>
        <authorList>
            <person name="Fan W."/>
            <person name="Wang S."/>
            <person name="Wang H."/>
            <person name="Wang A."/>
            <person name="Jiang F."/>
            <person name="Liu H."/>
            <person name="Zhao H."/>
            <person name="Xu D."/>
            <person name="Zhang Y."/>
        </authorList>
    </citation>
    <scope>NUCLEOTIDE SEQUENCE [LARGE SCALE GENOMIC DNA]</scope>
    <source>
        <strain evidence="2">cv. Yunnan</strain>
        <tissue evidence="1">Leaves</tissue>
    </source>
</reference>
<dbReference type="EMBL" id="CM042028">
    <property type="protein sequence ID" value="KAI3798250.1"/>
    <property type="molecule type" value="Genomic_DNA"/>
</dbReference>
<name>A0ACB9HSM4_9ASTR</name>
<evidence type="ECO:0000313" key="2">
    <source>
        <dbReference type="Proteomes" id="UP001056120"/>
    </source>
</evidence>
<gene>
    <name evidence="1" type="ORF">L1987_33521</name>
</gene>
<keyword evidence="2" id="KW-1185">Reference proteome</keyword>
<protein>
    <submittedName>
        <fullName evidence="1">Uncharacterized protein</fullName>
    </submittedName>
</protein>
<reference evidence="2" key="1">
    <citation type="journal article" date="2022" name="Mol. Ecol. Resour.">
        <title>The genomes of chicory, endive, great burdock and yacon provide insights into Asteraceae palaeo-polyploidization history and plant inulin production.</title>
        <authorList>
            <person name="Fan W."/>
            <person name="Wang S."/>
            <person name="Wang H."/>
            <person name="Wang A."/>
            <person name="Jiang F."/>
            <person name="Liu H."/>
            <person name="Zhao H."/>
            <person name="Xu D."/>
            <person name="Zhang Y."/>
        </authorList>
    </citation>
    <scope>NUCLEOTIDE SEQUENCE [LARGE SCALE GENOMIC DNA]</scope>
    <source>
        <strain evidence="2">cv. Yunnan</strain>
    </source>
</reference>
<sequence length="130" mass="14242">MVMTTLKYDFGIFVDNLVSLLYYRPWLTFCHCIVGKDAKTYFKVVTTTVSISSKLPSPTVVLLAALTQSWAKPSVTSVGNVSLLSYGPWLTFGHLIVEKDAKIILQSCCDHGVNFFDTSESYSGVVGCAS</sequence>
<proteinExistence type="predicted"/>